<gene>
    <name evidence="2" type="primary">addB</name>
    <name evidence="2" type="ORF">WG926_07360</name>
</gene>
<dbReference type="Proteomes" id="UP001413721">
    <property type="component" value="Unassembled WGS sequence"/>
</dbReference>
<dbReference type="Pfam" id="PF12705">
    <property type="entry name" value="PDDEXK_1"/>
    <property type="match status" value="1"/>
</dbReference>
<dbReference type="InterPro" id="IPR014153">
    <property type="entry name" value="Ds_break_AddB"/>
</dbReference>
<dbReference type="SUPFAM" id="SSF52540">
    <property type="entry name" value="P-loop containing nucleoside triphosphate hydrolases"/>
    <property type="match status" value="1"/>
</dbReference>
<evidence type="ECO:0000259" key="1">
    <source>
        <dbReference type="Pfam" id="PF12705"/>
    </source>
</evidence>
<proteinExistence type="predicted"/>
<name>A0ABU9YH49_9PROT</name>
<dbReference type="RefSeq" id="WP_345935563.1">
    <property type="nucleotide sequence ID" value="NZ_JBBKTV010000013.1"/>
</dbReference>
<dbReference type="NCBIfam" id="TIGR02786">
    <property type="entry name" value="addB_alphas"/>
    <property type="match status" value="1"/>
</dbReference>
<evidence type="ECO:0000313" key="3">
    <source>
        <dbReference type="Proteomes" id="UP001413721"/>
    </source>
</evidence>
<comment type="caution">
    <text evidence="2">The sequence shown here is derived from an EMBL/GenBank/DDBJ whole genome shotgun (WGS) entry which is preliminary data.</text>
</comment>
<reference evidence="2 3" key="1">
    <citation type="submission" date="2024-03" db="EMBL/GenBank/DDBJ databases">
        <title>High-quality draft genome sequencing of Tistrella sp. BH-R2-4.</title>
        <authorList>
            <person name="Dong C."/>
        </authorList>
    </citation>
    <scope>NUCLEOTIDE SEQUENCE [LARGE SCALE GENOMIC DNA]</scope>
    <source>
        <strain evidence="2 3">BH-R2-4</strain>
    </source>
</reference>
<dbReference type="EMBL" id="JBBKTW010000002">
    <property type="protein sequence ID" value="MEN2988117.1"/>
    <property type="molecule type" value="Genomic_DNA"/>
</dbReference>
<dbReference type="InterPro" id="IPR038726">
    <property type="entry name" value="PDDEXK_AddAB-type"/>
</dbReference>
<protein>
    <submittedName>
        <fullName evidence="2">Double-strand break repair protein AddB</fullName>
    </submittedName>
</protein>
<keyword evidence="3" id="KW-1185">Reference proteome</keyword>
<dbReference type="InterPro" id="IPR027417">
    <property type="entry name" value="P-loop_NTPase"/>
</dbReference>
<sequence length="1060" mass="113150">MSDSTMSAAGRRGRSAALAGRFPSGVWRVPAGIPFLDVLARGLIDAAGGDPERLGRMTVLLPTRRAIDELARAFLVAADGRAALLPRLKPLGDVEADELMLAEAGDPGAAADILALPPAMSPLARRMRLARLIERWSARDHGQSLTLDEATRLADALARLLDEALVEDVDLARLDRLVPEALARHWQEVLAFVDIIRRFWPEILAESGAIDAIDRRNRLLRAEAARLAAEPPADPVIIAGSTGSQAATRALIRAAAGLPLGAVVLPALDETPDADTLAAIREDPTHPQYALTRLVDELGLTAAGIPVWPGVTRDRIRVGRDRRILLAEAFRPAETTDRWADLSVVNAAALDGLDRLDAADPRAEATAIAVAMRAVLQTPEQTAILVTPDRRLARRVTGELRRWGLNLDDSAGRPLMASGPAVFLDLIARAAAERLAPVPLLALVKHPLAAGGLPPGQFRAGGRLLERTLLRGPRPAPGMAGLRAALDGALADTGARDHGRIQAVAATLGPWIERLDARIGDFAAMMTDGEAGFDALLDAHVAAAEALAETGAADLAATAAAATTATIADDITPALAQTGAERLWRGEAGEALMQALAELRDEAGILGAIPVSRYPALLSALLADRTLRPRWRSHPRLQVLGPLEARLLSADLVILGGANEGGWPRDPGPDPWLSPAMRRQAGFPPAERRTGLAAHDMWSQLAAPRVLVTRSAKVDGTPTVPSRWLLRLDAVIAGAGLTRADSAARAALPYAGWARSLDVVAPAARPGPPAPCPPVDRRPRRLSVTQIETLMRDPYAVYARHVLGLEALDPVDADPGAAERGRFIHAVLDRFVREVSRAPAPMPVDAEARLLDLGRAVTADLRLPPAVIAFWWPRFERIARWFVGVERARRTGLAASHTEIRGSVVLDAPGGPFRLTAVADRIDRFADGSFAILDYKTGSPPSGRDIQRGIAPQLPLEALILDRGGFDGIPAATVSELAFWRLSGRRPAGAEIQVLKPGQTADALIAEHGAGVLRLIATFDRPDHPYMARPRAWAAPRYSDYVHLARVKEWQAGDDSGEEG</sequence>
<organism evidence="2 3">
    <name type="scientific">Tistrella arctica</name>
    <dbReference type="NCBI Taxonomy" id="3133430"/>
    <lineage>
        <taxon>Bacteria</taxon>
        <taxon>Pseudomonadati</taxon>
        <taxon>Pseudomonadota</taxon>
        <taxon>Alphaproteobacteria</taxon>
        <taxon>Geminicoccales</taxon>
        <taxon>Geminicoccaceae</taxon>
        <taxon>Tistrella</taxon>
    </lineage>
</organism>
<evidence type="ECO:0000313" key="2">
    <source>
        <dbReference type="EMBL" id="MEN2988117.1"/>
    </source>
</evidence>
<accession>A0ABU9YH49</accession>
<feature type="domain" description="PD-(D/E)XK endonuclease-like" evidence="1">
    <location>
        <begin position="781"/>
        <end position="1009"/>
    </location>
</feature>